<dbReference type="STRING" id="501010.NOSIN_10050"/>
<dbReference type="FunFam" id="3.40.50.10440:FF:000001">
    <property type="entry name" value="Dihydroxyacetone kinase, DhaK subunit"/>
    <property type="match status" value="1"/>
</dbReference>
<keyword evidence="2" id="KW-0418">Kinase</keyword>
<dbReference type="EMBL" id="MCOK01000001">
    <property type="protein sequence ID" value="OOC54105.1"/>
    <property type="molecule type" value="Genomic_DNA"/>
</dbReference>
<dbReference type="AlphaFoldDB" id="A0A1V3C063"/>
<dbReference type="Gene3D" id="3.30.1180.20">
    <property type="entry name" value="Dihydroxyacetone kinase, domain 2"/>
    <property type="match status" value="1"/>
</dbReference>
<reference evidence="3" key="1">
    <citation type="submission" date="2016-08" db="EMBL/GenBank/DDBJ databases">
        <authorList>
            <person name="Tokovenko B."/>
            <person name="Kalinowski J."/>
        </authorList>
    </citation>
    <scope>NUCLEOTIDE SEQUENCE [LARGE SCALE GENOMIC DNA]</scope>
    <source>
        <strain evidence="3">UTMC102</strain>
    </source>
</reference>
<dbReference type="InterPro" id="IPR004006">
    <property type="entry name" value="DhaK_dom"/>
</dbReference>
<dbReference type="PANTHER" id="PTHR28629">
    <property type="entry name" value="TRIOKINASE/FMN CYCLASE"/>
    <property type="match status" value="1"/>
</dbReference>
<name>A0A1V3C063_9ACTN</name>
<dbReference type="Proteomes" id="UP000189004">
    <property type="component" value="Unassembled WGS sequence"/>
</dbReference>
<proteinExistence type="predicted"/>
<feature type="domain" description="DhaK" evidence="1">
    <location>
        <begin position="23"/>
        <end position="345"/>
    </location>
</feature>
<dbReference type="PROSITE" id="PS51481">
    <property type="entry name" value="DHAK"/>
    <property type="match status" value="1"/>
</dbReference>
<evidence type="ECO:0000259" key="1">
    <source>
        <dbReference type="PROSITE" id="PS51481"/>
    </source>
</evidence>
<dbReference type="GO" id="GO:0004371">
    <property type="term" value="F:glycerone kinase activity"/>
    <property type="evidence" value="ECO:0007669"/>
    <property type="project" value="InterPro"/>
</dbReference>
<sequence length="347" mass="35890">MYGSPNTVAGPRSVPVRRQFINEPGDIVSEALEGFAAAWPHHVRLNDEPAYVARARPAADKVAVVSGGGSGHEPLHVGFVGTGMLDAAVPGAVFASPTAVQIRDASMAADTGRGVVHVVKNYTGDVLNFRIAGELLADEGVRSDIVLVDDDLATDTGDSGGPGRRGTAAVVAVEKVCGAAAERGADLEALTALGRRVAAHSRTLSVALAAGAHPGQSSPSFELPGDEIEFGVGIHGERARERRAFGPTGELVPQMVSPLVKALGLERGERVIAIVNGLGATHDLELYGVFGEVRRFLGGAGIDIARTLVGSYVTSLDMAGCSVTLVRADEEVLDLWDAPAATPALTW</sequence>
<dbReference type="Pfam" id="PF02733">
    <property type="entry name" value="Dak1"/>
    <property type="match status" value="1"/>
</dbReference>
<keyword evidence="2" id="KW-0808">Transferase</keyword>
<comment type="caution">
    <text evidence="2">The sequence shown here is derived from an EMBL/GenBank/DDBJ whole genome shotgun (WGS) entry which is preliminary data.</text>
</comment>
<dbReference type="GO" id="GO:0005829">
    <property type="term" value="C:cytosol"/>
    <property type="evidence" value="ECO:0007669"/>
    <property type="project" value="TreeGrafter"/>
</dbReference>
<dbReference type="PANTHER" id="PTHR28629:SF4">
    <property type="entry name" value="TRIOKINASE_FMN CYCLASE"/>
    <property type="match status" value="1"/>
</dbReference>
<dbReference type="SUPFAM" id="SSF82549">
    <property type="entry name" value="DAK1/DegV-like"/>
    <property type="match status" value="1"/>
</dbReference>
<protein>
    <submittedName>
        <fullName evidence="2">Dihydroxyacetone kinase</fullName>
    </submittedName>
</protein>
<accession>A0A1V3C063</accession>
<dbReference type="GO" id="GO:0019563">
    <property type="term" value="P:glycerol catabolic process"/>
    <property type="evidence" value="ECO:0007669"/>
    <property type="project" value="TreeGrafter"/>
</dbReference>
<evidence type="ECO:0000313" key="3">
    <source>
        <dbReference type="Proteomes" id="UP000189004"/>
    </source>
</evidence>
<gene>
    <name evidence="2" type="ORF">NOSIN_10050</name>
</gene>
<organism evidence="2 3">
    <name type="scientific">Nocardiopsis sinuspersici</name>
    <dbReference type="NCBI Taxonomy" id="501010"/>
    <lineage>
        <taxon>Bacteria</taxon>
        <taxon>Bacillati</taxon>
        <taxon>Actinomycetota</taxon>
        <taxon>Actinomycetes</taxon>
        <taxon>Streptosporangiales</taxon>
        <taxon>Nocardiopsidaceae</taxon>
        <taxon>Nocardiopsis</taxon>
    </lineage>
</organism>
<evidence type="ECO:0000313" key="2">
    <source>
        <dbReference type="EMBL" id="OOC54105.1"/>
    </source>
</evidence>
<keyword evidence="3" id="KW-1185">Reference proteome</keyword>
<dbReference type="Gene3D" id="3.40.50.10440">
    <property type="entry name" value="Dihydroxyacetone kinase, domain 1"/>
    <property type="match status" value="1"/>
</dbReference>
<dbReference type="InterPro" id="IPR050861">
    <property type="entry name" value="Dihydroxyacetone_Kinase"/>
</dbReference>